<dbReference type="GO" id="GO:0048280">
    <property type="term" value="P:vesicle fusion with Golgi apparatus"/>
    <property type="evidence" value="ECO:0007669"/>
    <property type="project" value="InterPro"/>
</dbReference>
<dbReference type="GO" id="GO:0048211">
    <property type="term" value="P:Golgi vesicle docking"/>
    <property type="evidence" value="ECO:0007669"/>
    <property type="project" value="TreeGrafter"/>
</dbReference>
<evidence type="ECO:0000256" key="10">
    <source>
        <dbReference type="SAM" id="MobiDB-lite"/>
    </source>
</evidence>
<keyword evidence="4" id="KW-0963">Cytoplasm</keyword>
<protein>
    <recommendedName>
        <fullName evidence="15">Vesicle tethering protein Uso1/P115-like head domain-containing protein</fullName>
    </recommendedName>
</protein>
<dbReference type="GO" id="GO:0006888">
    <property type="term" value="P:endoplasmic reticulum to Golgi vesicle-mediated transport"/>
    <property type="evidence" value="ECO:0007669"/>
    <property type="project" value="TreeGrafter"/>
</dbReference>
<dbReference type="PANTHER" id="PTHR10013:SF0">
    <property type="entry name" value="GENERAL VESICULAR TRANSPORT FACTOR P115"/>
    <property type="match status" value="1"/>
</dbReference>
<dbReference type="InterPro" id="IPR006953">
    <property type="entry name" value="Vesicle_Uso1_P115_head"/>
</dbReference>
<feature type="compositionally biased region" description="Acidic residues" evidence="10">
    <location>
        <begin position="762"/>
        <end position="775"/>
    </location>
</feature>
<evidence type="ECO:0000313" key="13">
    <source>
        <dbReference type="EMBL" id="TPX37537.1"/>
    </source>
</evidence>
<organism evidence="13 14">
    <name type="scientific">Synchytrium microbalum</name>
    <dbReference type="NCBI Taxonomy" id="1806994"/>
    <lineage>
        <taxon>Eukaryota</taxon>
        <taxon>Fungi</taxon>
        <taxon>Fungi incertae sedis</taxon>
        <taxon>Chytridiomycota</taxon>
        <taxon>Chytridiomycota incertae sedis</taxon>
        <taxon>Chytridiomycetes</taxon>
        <taxon>Synchytriales</taxon>
        <taxon>Synchytriaceae</taxon>
        <taxon>Synchytrium</taxon>
    </lineage>
</organism>
<evidence type="ECO:0000256" key="7">
    <source>
        <dbReference type="ARBA" id="ARBA00023054"/>
    </source>
</evidence>
<dbReference type="GO" id="GO:0012507">
    <property type="term" value="C:ER to Golgi transport vesicle membrane"/>
    <property type="evidence" value="ECO:0007669"/>
    <property type="project" value="TreeGrafter"/>
</dbReference>
<evidence type="ECO:0000256" key="6">
    <source>
        <dbReference type="ARBA" id="ARBA00023034"/>
    </source>
</evidence>
<evidence type="ECO:0000259" key="11">
    <source>
        <dbReference type="Pfam" id="PF04869"/>
    </source>
</evidence>
<name>A0A507C903_9FUNG</name>
<keyword evidence="14" id="KW-1185">Reference proteome</keyword>
<dbReference type="InterPro" id="IPR006955">
    <property type="entry name" value="Uso1_p115_C"/>
</dbReference>
<evidence type="ECO:0000256" key="5">
    <source>
        <dbReference type="ARBA" id="ARBA00022737"/>
    </source>
</evidence>
<dbReference type="Pfam" id="PF04871">
    <property type="entry name" value="Uso1_p115_C"/>
    <property type="match status" value="1"/>
</dbReference>
<evidence type="ECO:0000256" key="2">
    <source>
        <dbReference type="ARBA" id="ARBA00004496"/>
    </source>
</evidence>
<keyword evidence="7 9" id="KW-0175">Coiled coil</keyword>
<dbReference type="GeneID" id="42001864"/>
<evidence type="ECO:0008006" key="15">
    <source>
        <dbReference type="Google" id="ProtNLM"/>
    </source>
</evidence>
<dbReference type="InterPro" id="IPR016024">
    <property type="entry name" value="ARM-type_fold"/>
</dbReference>
<dbReference type="SUPFAM" id="SSF48371">
    <property type="entry name" value="ARM repeat"/>
    <property type="match status" value="2"/>
</dbReference>
<dbReference type="Pfam" id="PF04869">
    <property type="entry name" value="Uso1_p115_head"/>
    <property type="match status" value="1"/>
</dbReference>
<evidence type="ECO:0000256" key="4">
    <source>
        <dbReference type="ARBA" id="ARBA00022490"/>
    </source>
</evidence>
<comment type="subcellular location">
    <subcellularLocation>
        <location evidence="2">Cytoplasm</location>
    </subcellularLocation>
    <subcellularLocation>
        <location evidence="1">Endomembrane system</location>
        <topology evidence="1">Peripheral membrane protein</topology>
    </subcellularLocation>
    <subcellularLocation>
        <location evidence="3">Golgi apparatus</location>
    </subcellularLocation>
</comment>
<dbReference type="OrthoDB" id="198977at2759"/>
<evidence type="ECO:0000259" key="12">
    <source>
        <dbReference type="Pfam" id="PF04871"/>
    </source>
</evidence>
<dbReference type="GO" id="GO:0000139">
    <property type="term" value="C:Golgi membrane"/>
    <property type="evidence" value="ECO:0007669"/>
    <property type="project" value="InterPro"/>
</dbReference>
<gene>
    <name evidence="13" type="ORF">SmJEL517_g00638</name>
</gene>
<dbReference type="Pfam" id="PF18770">
    <property type="entry name" value="Arm_vescicular"/>
    <property type="match status" value="1"/>
</dbReference>
<keyword evidence="8" id="KW-0472">Membrane</keyword>
<feature type="region of interest" description="Disordered" evidence="10">
    <location>
        <begin position="751"/>
        <end position="782"/>
    </location>
</feature>
<dbReference type="STRING" id="1806994.A0A507C903"/>
<evidence type="ECO:0000256" key="1">
    <source>
        <dbReference type="ARBA" id="ARBA00004184"/>
    </source>
</evidence>
<dbReference type="GO" id="GO:0005783">
    <property type="term" value="C:endoplasmic reticulum"/>
    <property type="evidence" value="ECO:0007669"/>
    <property type="project" value="TreeGrafter"/>
</dbReference>
<feature type="domain" description="Vesicle tethering protein Uso1/P115-like head" evidence="11">
    <location>
        <begin position="323"/>
        <end position="644"/>
    </location>
</feature>
<evidence type="ECO:0000256" key="9">
    <source>
        <dbReference type="SAM" id="Coils"/>
    </source>
</evidence>
<feature type="compositionally biased region" description="Basic and acidic residues" evidence="10">
    <location>
        <begin position="751"/>
        <end position="761"/>
    </location>
</feature>
<feature type="region of interest" description="Disordered" evidence="10">
    <location>
        <begin position="327"/>
        <end position="358"/>
    </location>
</feature>
<sequence length="782" mass="87190">MQEVGTKGMIPLITTLRNDRRDVELAKAVLETLDTLCISEPSSATEKDATQKKGNDLGVMFTEIFIKSAENVTLLLDILEEHDFYVRFYTVKLLTTLLTNKPDQLQSCILTSPVGISRHVRVIITRDYSKRYDCPSHVVKHAVVTKHHDLEGLLLLISLTETNADIQKIIAFENAFERLLSIIRDEGATDGGIIAQDCLTLTQNLLRHNVSNQNYFRESSCIQLIPSLLISRVLSGDPPVAIEVTLTHEANSWQPQKVVNTGLILELIRILVMPNNPNTPMNQNVMNSVHLITPVLDLAMSQTIPTKVKAQALYTLADMIRGNPANQDLFGKSTVQPSSPAFDNSQQMRNGKPPSKGLPQPALVSVVLIALSNTKDEFSLRTASAYLFQCYLHNNTEGQVVVASTLTPPPQDNPNSQLADKPASVGSLLLAALFDWDTSAKDPFRCWFAAMMLSQIIRRNPKSQEMALAIKFNEASGDESISLLHRCTYSLLMAHRNGADVRVQVGFLCLLAIWMYECPPAVNEFLAEGSNLQVLIEQISKSSGLDPLVQGVAAFVLGMCFEHNDDSEPAFTKLKLHQIVSSRIGTDLFVSRLERLRESKAFNRASPYMQTLNEVDTRGFPELYFDYSFVDFFKTNYETISRAITATRSKASPKKDTILDEGDESAIIKSYKVLISKQDAELHELRKRVAELEVRLAGEAALRERVDVLNATVQKLQVSNAEMTRKYANLDKEHEDLLVCLAEQDMQQKELRQRLKTHGEVIEDDDDDDDDDEGGDGTNGIA</sequence>
<dbReference type="InterPro" id="IPR041209">
    <property type="entry name" value="P115_Arm_rpt"/>
</dbReference>
<dbReference type="InterPro" id="IPR024095">
    <property type="entry name" value="Vesicle_P115"/>
</dbReference>
<feature type="domain" description="Uso1/p115-like vesicle tethering protein C-terminal" evidence="12">
    <location>
        <begin position="669"/>
        <end position="774"/>
    </location>
</feature>
<evidence type="ECO:0000256" key="3">
    <source>
        <dbReference type="ARBA" id="ARBA00004555"/>
    </source>
</evidence>
<dbReference type="InterPro" id="IPR011989">
    <property type="entry name" value="ARM-like"/>
</dbReference>
<dbReference type="Proteomes" id="UP000319731">
    <property type="component" value="Unassembled WGS sequence"/>
</dbReference>
<evidence type="ECO:0000256" key="8">
    <source>
        <dbReference type="ARBA" id="ARBA00023136"/>
    </source>
</evidence>
<feature type="compositionally biased region" description="Polar residues" evidence="10">
    <location>
        <begin position="333"/>
        <end position="349"/>
    </location>
</feature>
<dbReference type="GO" id="GO:0005795">
    <property type="term" value="C:Golgi stack"/>
    <property type="evidence" value="ECO:0007669"/>
    <property type="project" value="TreeGrafter"/>
</dbReference>
<evidence type="ECO:0000313" key="14">
    <source>
        <dbReference type="Proteomes" id="UP000319731"/>
    </source>
</evidence>
<accession>A0A507C903</accession>
<dbReference type="Gene3D" id="1.25.10.10">
    <property type="entry name" value="Leucine-rich Repeat Variant"/>
    <property type="match status" value="1"/>
</dbReference>
<keyword evidence="5" id="KW-0677">Repeat</keyword>
<dbReference type="EMBL" id="QEAO01000002">
    <property type="protein sequence ID" value="TPX37537.1"/>
    <property type="molecule type" value="Genomic_DNA"/>
</dbReference>
<dbReference type="GO" id="GO:0006886">
    <property type="term" value="P:intracellular protein transport"/>
    <property type="evidence" value="ECO:0007669"/>
    <property type="project" value="InterPro"/>
</dbReference>
<comment type="caution">
    <text evidence="13">The sequence shown here is derived from an EMBL/GenBank/DDBJ whole genome shotgun (WGS) entry which is preliminary data.</text>
</comment>
<keyword evidence="6" id="KW-0333">Golgi apparatus</keyword>
<reference evidence="13 14" key="1">
    <citation type="journal article" date="2019" name="Sci. Rep.">
        <title>Comparative genomics of chytrid fungi reveal insights into the obligate biotrophic and pathogenic lifestyle of Synchytrium endobioticum.</title>
        <authorList>
            <person name="van de Vossenberg B.T.L.H."/>
            <person name="Warris S."/>
            <person name="Nguyen H.D.T."/>
            <person name="van Gent-Pelzer M.P.E."/>
            <person name="Joly D.L."/>
            <person name="van de Geest H.C."/>
            <person name="Bonants P.J.M."/>
            <person name="Smith D.S."/>
            <person name="Levesque C.A."/>
            <person name="van der Lee T.A.J."/>
        </authorList>
    </citation>
    <scope>NUCLEOTIDE SEQUENCE [LARGE SCALE GENOMIC DNA]</scope>
    <source>
        <strain evidence="13 14">JEL517</strain>
    </source>
</reference>
<dbReference type="AlphaFoldDB" id="A0A507C903"/>
<feature type="coiled-coil region" evidence="9">
    <location>
        <begin position="668"/>
        <end position="733"/>
    </location>
</feature>
<proteinExistence type="predicted"/>
<dbReference type="RefSeq" id="XP_031027448.1">
    <property type="nucleotide sequence ID" value="XM_031166567.1"/>
</dbReference>
<dbReference type="PANTHER" id="PTHR10013">
    <property type="entry name" value="GENERAL VESICULAR TRANSPORT FACTOR P115"/>
    <property type="match status" value="1"/>
</dbReference>